<dbReference type="EC" id="5.6.2.3" evidence="3"/>
<dbReference type="Pfam" id="PF13604">
    <property type="entry name" value="AAA_30"/>
    <property type="match status" value="1"/>
</dbReference>
<feature type="domain" description="UvrD-like helicase C-terminal" evidence="4">
    <location>
        <begin position="671"/>
        <end position="719"/>
    </location>
</feature>
<keyword evidence="3" id="KW-0413">Isomerase</keyword>
<evidence type="ECO:0000259" key="6">
    <source>
        <dbReference type="Pfam" id="PF18335"/>
    </source>
</evidence>
<name>A0ABW4DMJ6_9LACO</name>
<evidence type="ECO:0000256" key="3">
    <source>
        <dbReference type="HAMAP-Rule" id="MF_01488"/>
    </source>
</evidence>
<dbReference type="InterPro" id="IPR027417">
    <property type="entry name" value="P-loop_NTPase"/>
</dbReference>
<dbReference type="Pfam" id="PF13538">
    <property type="entry name" value="UvrD_C_2"/>
    <property type="match status" value="1"/>
</dbReference>
<dbReference type="SUPFAM" id="SSF52540">
    <property type="entry name" value="P-loop containing nucleoside triphosphate hydrolases"/>
    <property type="match status" value="2"/>
</dbReference>
<evidence type="ECO:0000259" key="7">
    <source>
        <dbReference type="Pfam" id="PF23139"/>
    </source>
</evidence>
<dbReference type="Gene3D" id="2.30.30.940">
    <property type="match status" value="1"/>
</dbReference>
<keyword evidence="1 3" id="KW-0547">Nucleotide-binding</keyword>
<sequence length="817" mass="90147">MKTIQMNVELEGLIDGVLYENPSSLFKIISVKVTKKNFDWDDSTIIVTGSIGELSLDERYEFTGELVAHPKYGRQFQADSYHLVRPDSESSLVNYFASSQFKGIGKATAQKIVDTLGMGAIDKILADPSVLKAVGIKSAQQDTIRDQLAQSHGTEQAMISLAEYGFGPRLVDQIISKYKSDALAVIHKNPYQLVYDIQGIGFKRADQVAAKLGIAADAQIRIEAALIQFLRNDLATNGNTYSDPKSVLEGALELLAGSRAEIPSDQKIADELVSLAASGGIIVEERRIYLHSSFQSEFEITDRIQKLIAVEEKPWNEREFNRELKSLSRWLKVVYDQQQIDAIKMALDHPLSILTGGPGTGKTTILSAVVTLFAKEHHLSLEPKDYEDEAFPIQLAAPTGRAAKRLGETIGLPAQTIHRLLGLTAVDDHQYLEQAQEISGRLLIIDEMSMVDQQLFRTLLQSIPEGMQVLLVGDQDQLPSVGPGRVFADLIASECLPTTKLTKIYRQSADSTIVSLAREINQGNIPDNLTANLPDRSFIACLPGQVEHIVEQVMQKSMSRNFPLEETQILAPMYRGVAGIDALNNGVQALVNPRKTTETKEIEFGPVKYRIGDKVIQLQNDGQRGIYNGDIGRITGIEVASKKNDQQAKLIVDFSGQEIELGPADWRNLSLAYCVSIHKSQGSEYQLVILPLTMQSHRMLQRKLLYTAITRAKDKLVMVGQKEAFVQAILAEGTERRTTLAMRIRKMLQPEKVDGVQEKNEPSGDANKKVTAITAVTAENDPESSTIQDPQEFRLTASLIASGNIDPMIGMANVKLA</sequence>
<feature type="domain" description="ATP-dependent RecD2 DNA helicase SH3" evidence="6">
    <location>
        <begin position="583"/>
        <end position="654"/>
    </location>
</feature>
<dbReference type="Gene3D" id="1.10.10.2220">
    <property type="match status" value="1"/>
</dbReference>
<comment type="caution">
    <text evidence="8">The sequence shown here is derived from an EMBL/GenBank/DDBJ whole genome shotgun (WGS) entry which is preliminary data.</text>
</comment>
<proteinExistence type="inferred from homology"/>
<dbReference type="InterPro" id="IPR027785">
    <property type="entry name" value="UvrD-like_helicase_C"/>
</dbReference>
<reference evidence="9" key="1">
    <citation type="journal article" date="2019" name="Int. J. Syst. Evol. Microbiol.">
        <title>The Global Catalogue of Microorganisms (GCM) 10K type strain sequencing project: providing services to taxonomists for standard genome sequencing and annotation.</title>
        <authorList>
            <consortium name="The Broad Institute Genomics Platform"/>
            <consortium name="The Broad Institute Genome Sequencing Center for Infectious Disease"/>
            <person name="Wu L."/>
            <person name="Ma J."/>
        </authorList>
    </citation>
    <scope>NUCLEOTIDE SEQUENCE [LARGE SCALE GENOMIC DNA]</scope>
    <source>
        <strain evidence="9">CCM 8951</strain>
    </source>
</reference>
<comment type="function">
    <text evidence="3">DNA-dependent ATPase and ATP-dependent 5'-3' DNA helicase. Has no activity on blunt DNA or DNA with 3'-overhangs, requires at least 10 bases of 5'-ssDNA for helicase activity.</text>
</comment>
<evidence type="ECO:0000256" key="1">
    <source>
        <dbReference type="ARBA" id="ARBA00022741"/>
    </source>
</evidence>
<accession>A0ABW4DMJ6</accession>
<keyword evidence="3" id="KW-0347">Helicase</keyword>
<dbReference type="Pfam" id="PF18335">
    <property type="entry name" value="SH3_13"/>
    <property type="match status" value="1"/>
</dbReference>
<dbReference type="RefSeq" id="WP_125578196.1">
    <property type="nucleotide sequence ID" value="NZ_JBHTOF010000027.1"/>
</dbReference>
<keyword evidence="2 3" id="KW-0067">ATP-binding</keyword>
<protein>
    <recommendedName>
        <fullName evidence="3">ATP-dependent RecD2 DNA helicase</fullName>
        <ecNumber evidence="3">5.6.2.3</ecNumber>
    </recommendedName>
    <alternativeName>
        <fullName evidence="3">DNA 5'-3' helicase subunit RecD2</fullName>
    </alternativeName>
</protein>
<dbReference type="Gene3D" id="3.40.50.300">
    <property type="entry name" value="P-loop containing nucleotide triphosphate hydrolases"/>
    <property type="match status" value="2"/>
</dbReference>
<dbReference type="InterPro" id="IPR050534">
    <property type="entry name" value="Coronavir_polyprotein_1ab"/>
</dbReference>
<dbReference type="InterPro" id="IPR029493">
    <property type="entry name" value="RecD2-like_HHH"/>
</dbReference>
<organism evidence="8 9">
    <name type="scientific">Lapidilactobacillus mulanensis</name>
    <dbReference type="NCBI Taxonomy" id="2485999"/>
    <lineage>
        <taxon>Bacteria</taxon>
        <taxon>Bacillati</taxon>
        <taxon>Bacillota</taxon>
        <taxon>Bacilli</taxon>
        <taxon>Lactobacillales</taxon>
        <taxon>Lactobacillaceae</taxon>
        <taxon>Lapidilactobacillus</taxon>
    </lineage>
</organism>
<feature type="domain" description="ATP-dependent RecD2 DNA helicase-like helix-hairpin-helix" evidence="5">
    <location>
        <begin position="152"/>
        <end position="241"/>
    </location>
</feature>
<dbReference type="HAMAP" id="MF_01488">
    <property type="entry name" value="RecD2"/>
    <property type="match status" value="1"/>
</dbReference>
<feature type="domain" description="ATP-dependent RecD2 DNA helicase OB-fold" evidence="7">
    <location>
        <begin position="9"/>
        <end position="86"/>
    </location>
</feature>
<dbReference type="InterPro" id="IPR006345">
    <property type="entry name" value="RecD2"/>
</dbReference>
<dbReference type="Pfam" id="PF14490">
    <property type="entry name" value="HHH_RecD2"/>
    <property type="match status" value="1"/>
</dbReference>
<dbReference type="CDD" id="cd17933">
    <property type="entry name" value="DEXSc_RecD-like"/>
    <property type="match status" value="1"/>
</dbReference>
<dbReference type="EMBL" id="JBHTOF010000027">
    <property type="protein sequence ID" value="MFD1465222.1"/>
    <property type="molecule type" value="Genomic_DNA"/>
</dbReference>
<dbReference type="Pfam" id="PF23139">
    <property type="entry name" value="OB_YrrC"/>
    <property type="match status" value="1"/>
</dbReference>
<evidence type="ECO:0000256" key="2">
    <source>
        <dbReference type="ARBA" id="ARBA00022840"/>
    </source>
</evidence>
<dbReference type="InterPro" id="IPR055446">
    <property type="entry name" value="RecD2_N_OB"/>
</dbReference>
<keyword evidence="3" id="KW-0238">DNA-binding</keyword>
<dbReference type="NCBIfam" id="TIGR01448">
    <property type="entry name" value="recD_rel"/>
    <property type="match status" value="1"/>
</dbReference>
<evidence type="ECO:0000259" key="5">
    <source>
        <dbReference type="Pfam" id="PF14490"/>
    </source>
</evidence>
<gene>
    <name evidence="3" type="primary">recD2</name>
    <name evidence="8" type="ORF">ACFQ4L_03850</name>
</gene>
<evidence type="ECO:0000259" key="4">
    <source>
        <dbReference type="Pfam" id="PF13538"/>
    </source>
</evidence>
<keyword evidence="3" id="KW-0378">Hydrolase</keyword>
<comment type="catalytic activity">
    <reaction evidence="3">
        <text>ATP + H2O = ADP + phosphate + H(+)</text>
        <dbReference type="Rhea" id="RHEA:13065"/>
        <dbReference type="ChEBI" id="CHEBI:15377"/>
        <dbReference type="ChEBI" id="CHEBI:15378"/>
        <dbReference type="ChEBI" id="CHEBI:30616"/>
        <dbReference type="ChEBI" id="CHEBI:43474"/>
        <dbReference type="ChEBI" id="CHEBI:456216"/>
        <dbReference type="EC" id="5.6.2.3"/>
    </reaction>
</comment>
<dbReference type="InterPro" id="IPR041451">
    <property type="entry name" value="RecD2_SH13"/>
</dbReference>
<dbReference type="Proteomes" id="UP001597244">
    <property type="component" value="Unassembled WGS sequence"/>
</dbReference>
<dbReference type="PANTHER" id="PTHR43788:SF6">
    <property type="entry name" value="DNA HELICASE B"/>
    <property type="match status" value="1"/>
</dbReference>
<comment type="similarity">
    <text evidence="3">Belongs to the RecD family. RecD2 subfamily.</text>
</comment>
<evidence type="ECO:0000313" key="8">
    <source>
        <dbReference type="EMBL" id="MFD1465222.1"/>
    </source>
</evidence>
<dbReference type="CDD" id="cd18809">
    <property type="entry name" value="SF1_C_RecD"/>
    <property type="match status" value="1"/>
</dbReference>
<evidence type="ECO:0000313" key="9">
    <source>
        <dbReference type="Proteomes" id="UP001597244"/>
    </source>
</evidence>
<dbReference type="PANTHER" id="PTHR43788">
    <property type="entry name" value="DNA2/NAM7 HELICASE FAMILY MEMBER"/>
    <property type="match status" value="1"/>
</dbReference>
<feature type="binding site" evidence="3">
    <location>
        <begin position="359"/>
        <end position="363"/>
    </location>
    <ligand>
        <name>ATP</name>
        <dbReference type="ChEBI" id="CHEBI:30616"/>
    </ligand>
</feature>
<keyword evidence="9" id="KW-1185">Reference proteome</keyword>